<name>I0V5C2_9PSEU</name>
<dbReference type="RefSeq" id="WP_006239481.1">
    <property type="nucleotide sequence ID" value="NZ_JH636049.1"/>
</dbReference>
<evidence type="ECO:0000313" key="2">
    <source>
        <dbReference type="Proteomes" id="UP000004691"/>
    </source>
</evidence>
<proteinExistence type="predicted"/>
<dbReference type="HOGENOM" id="CLU_2059739_0_0_11"/>
<keyword evidence="2" id="KW-1185">Reference proteome</keyword>
<accession>I0V5C2</accession>
<dbReference type="Proteomes" id="UP000004691">
    <property type="component" value="Unassembled WGS sequence"/>
</dbReference>
<dbReference type="EMBL" id="JH636049">
    <property type="protein sequence ID" value="EID55325.1"/>
    <property type="molecule type" value="Genomic_DNA"/>
</dbReference>
<evidence type="ECO:0000313" key="1">
    <source>
        <dbReference type="EMBL" id="EID55325.1"/>
    </source>
</evidence>
<sequence>MGSFWLPPDSPSAASIGEDWAPIPLQAPAEWTVHKNAIVARRLPSGRYEVNDSEDLFWASKRPPAGEREDIHLDAGWYGSRFRLVVFVRDWDHIRRDLSTTDLGEFITTLESWLAGSHG</sequence>
<reference evidence="1 2" key="1">
    <citation type="submission" date="2012-01" db="EMBL/GenBank/DDBJ databases">
        <title>Improved High-Quality Draft sequence of Saccharomonospora xinjiangensis XJ-54.</title>
        <authorList>
            <consortium name="US DOE Joint Genome Institute"/>
            <person name="Lucas S."/>
            <person name="Han J."/>
            <person name="Lapidus A."/>
            <person name="Cheng J.-F."/>
            <person name="Goodwin L."/>
            <person name="Pitluck S."/>
            <person name="Peters L."/>
            <person name="Mikhailova N."/>
            <person name="Teshima H."/>
            <person name="Detter J.C."/>
            <person name="Han C."/>
            <person name="Tapia R."/>
            <person name="Land M."/>
            <person name="Hauser L."/>
            <person name="Kyrpides N."/>
            <person name="Ivanova N."/>
            <person name="Pagani I."/>
            <person name="Brambilla E.-M."/>
            <person name="Klenk H.-P."/>
            <person name="Woyke T."/>
        </authorList>
    </citation>
    <scope>NUCLEOTIDE SEQUENCE [LARGE SCALE GENOMIC DNA]</scope>
    <source>
        <strain evidence="1 2">XJ-54</strain>
    </source>
</reference>
<gene>
    <name evidence="1" type="ORF">SacxiDRAFT_3116</name>
</gene>
<organism evidence="1 2">
    <name type="scientific">Saccharomonospora xinjiangensis XJ-54</name>
    <dbReference type="NCBI Taxonomy" id="882086"/>
    <lineage>
        <taxon>Bacteria</taxon>
        <taxon>Bacillati</taxon>
        <taxon>Actinomycetota</taxon>
        <taxon>Actinomycetes</taxon>
        <taxon>Pseudonocardiales</taxon>
        <taxon>Pseudonocardiaceae</taxon>
        <taxon>Saccharomonospora</taxon>
    </lineage>
</organism>
<protein>
    <submittedName>
        <fullName evidence="1">Uncharacterized protein</fullName>
    </submittedName>
</protein>
<dbReference type="AlphaFoldDB" id="I0V5C2"/>
<dbReference type="OrthoDB" id="3532550at2"/>
<dbReference type="eggNOG" id="ENOG50328A2">
    <property type="taxonomic scope" value="Bacteria"/>
</dbReference>